<dbReference type="Pfam" id="PF03055">
    <property type="entry name" value="RPE65"/>
    <property type="match status" value="1"/>
</dbReference>
<protein>
    <submittedName>
        <fullName evidence="7">Uncharacterized protein</fullName>
    </submittedName>
</protein>
<feature type="binding site" evidence="5">
    <location>
        <position position="314"/>
    </location>
    <ligand>
        <name>Fe cation</name>
        <dbReference type="ChEBI" id="CHEBI:24875"/>
        <note>catalytic</note>
    </ligand>
</feature>
<keyword evidence="3" id="KW-0560">Oxidoreductase</keyword>
<accession>A0A3E0WFS1</accession>
<keyword evidence="2 5" id="KW-0479">Metal-binding</keyword>
<comment type="caution">
    <text evidence="7">The sequence shown here is derived from an EMBL/GenBank/DDBJ whole genome shotgun (WGS) entry which is preliminary data.</text>
</comment>
<sequence length="501" mass="57014">MNRRTFLQTLLMGSSAAMFAPLSFARTSDWQQQYLTARKEKAWLLGFKTIEQNELAAEGLSLSGRWPAELHGTLYRNMPARHSRGDQRYRHWFDGDGMLQAFRLGDGRVSHRGRFVETTKYRAEREAERMLKPAFGTRFPGMDNVTSSDDMNVANVNVIRHGQRLLALWDAGSAWELDPDTLETVGPVTWRDDLKAMPFSAHPRRDRDGSLWNFGAAGDRLLVLYHIDAGGNLKKADAIPVPELPFLHDFAITERHLIFLLPPMPLQMDRLAAGTNVLDSYQWQADQPMRVLTVNKDDWSDQQWYELPPGFVFHLGNAWEESSGVMHLDYVYYPDAKVLTEDFRAFMHGGRGSASWGQPARVTLHPKQHQAKQTLLSGKCEFPTLDPRYVGQRQRYLVVAEASEHLKHPGFNALRRIDLERETEQVYRFDDHTMVEEHVIIPKTATAGDGDAWLLGTALDTKARVTRLTLFDALHLEDGPIAQAALPYALPLGFHSHFVRT</sequence>
<evidence type="ECO:0000313" key="8">
    <source>
        <dbReference type="Proteomes" id="UP000256763"/>
    </source>
</evidence>
<keyword evidence="8" id="KW-1185">Reference proteome</keyword>
<dbReference type="EMBL" id="NFZW01000040">
    <property type="protein sequence ID" value="RFA31794.1"/>
    <property type="molecule type" value="Genomic_DNA"/>
</dbReference>
<dbReference type="Proteomes" id="UP000256763">
    <property type="component" value="Unassembled WGS sequence"/>
</dbReference>
<dbReference type="PANTHER" id="PTHR10543">
    <property type="entry name" value="BETA-CAROTENE DIOXYGENASE"/>
    <property type="match status" value="1"/>
</dbReference>
<evidence type="ECO:0000256" key="4">
    <source>
        <dbReference type="ARBA" id="ARBA00023004"/>
    </source>
</evidence>
<feature type="binding site" evidence="5">
    <location>
        <position position="248"/>
    </location>
    <ligand>
        <name>Fe cation</name>
        <dbReference type="ChEBI" id="CHEBI:24875"/>
        <note>catalytic</note>
    </ligand>
</feature>
<evidence type="ECO:0000256" key="5">
    <source>
        <dbReference type="PIRSR" id="PIRSR604294-1"/>
    </source>
</evidence>
<feature type="signal peptide" evidence="6">
    <location>
        <begin position="1"/>
        <end position="19"/>
    </location>
</feature>
<evidence type="ECO:0000256" key="3">
    <source>
        <dbReference type="ARBA" id="ARBA00023002"/>
    </source>
</evidence>
<comment type="similarity">
    <text evidence="1">Belongs to the carotenoid oxygenase family.</text>
</comment>
<keyword evidence="4 5" id="KW-0408">Iron</keyword>
<dbReference type="InterPro" id="IPR004294">
    <property type="entry name" value="Carotenoid_Oase"/>
</dbReference>
<dbReference type="GO" id="GO:0010436">
    <property type="term" value="F:carotenoid dioxygenase activity"/>
    <property type="evidence" value="ECO:0007669"/>
    <property type="project" value="TreeGrafter"/>
</dbReference>
<dbReference type="GO" id="GO:0016121">
    <property type="term" value="P:carotene catabolic process"/>
    <property type="evidence" value="ECO:0007669"/>
    <property type="project" value="TreeGrafter"/>
</dbReference>
<feature type="binding site" evidence="5">
    <location>
        <position position="202"/>
    </location>
    <ligand>
        <name>Fe cation</name>
        <dbReference type="ChEBI" id="CHEBI:24875"/>
        <note>catalytic</note>
    </ligand>
</feature>
<dbReference type="PANTHER" id="PTHR10543:SF89">
    <property type="entry name" value="CAROTENOID 9,10(9',10')-CLEAVAGE DIOXYGENASE 1"/>
    <property type="match status" value="1"/>
</dbReference>
<dbReference type="GO" id="GO:0046872">
    <property type="term" value="F:metal ion binding"/>
    <property type="evidence" value="ECO:0007669"/>
    <property type="project" value="UniProtKB-KW"/>
</dbReference>
<evidence type="ECO:0000256" key="1">
    <source>
        <dbReference type="ARBA" id="ARBA00006787"/>
    </source>
</evidence>
<feature type="binding site" evidence="5">
    <location>
        <position position="495"/>
    </location>
    <ligand>
        <name>Fe cation</name>
        <dbReference type="ChEBI" id="CHEBI:24875"/>
        <note>catalytic</note>
    </ligand>
</feature>
<reference evidence="8" key="1">
    <citation type="submission" date="2017-05" db="EMBL/GenBank/DDBJ databases">
        <authorList>
            <person name="Sharma S."/>
            <person name="Sidhu C."/>
            <person name="Pinnaka A.K."/>
        </authorList>
    </citation>
    <scope>NUCLEOTIDE SEQUENCE [LARGE SCALE GENOMIC DNA]</scope>
    <source>
        <strain evidence="8">AK93</strain>
    </source>
</reference>
<feature type="chain" id="PRO_5017801060" evidence="6">
    <location>
        <begin position="20"/>
        <end position="501"/>
    </location>
</feature>
<organism evidence="7 8">
    <name type="scientific">Alkalilimnicola ehrlichii</name>
    <dbReference type="NCBI Taxonomy" id="351052"/>
    <lineage>
        <taxon>Bacteria</taxon>
        <taxon>Pseudomonadati</taxon>
        <taxon>Pseudomonadota</taxon>
        <taxon>Gammaproteobacteria</taxon>
        <taxon>Chromatiales</taxon>
        <taxon>Ectothiorhodospiraceae</taxon>
        <taxon>Alkalilimnicola</taxon>
    </lineage>
</organism>
<dbReference type="AlphaFoldDB" id="A0A3E0WFS1"/>
<dbReference type="RefSeq" id="WP_116348548.1">
    <property type="nucleotide sequence ID" value="NZ_NFZW01000040.1"/>
</dbReference>
<evidence type="ECO:0000256" key="2">
    <source>
        <dbReference type="ARBA" id="ARBA00022723"/>
    </source>
</evidence>
<comment type="cofactor">
    <cofactor evidence="5">
        <name>Fe(2+)</name>
        <dbReference type="ChEBI" id="CHEBI:29033"/>
    </cofactor>
    <text evidence="5">Binds 1 Fe(2+) ion per subunit.</text>
</comment>
<proteinExistence type="inferred from homology"/>
<evidence type="ECO:0000313" key="7">
    <source>
        <dbReference type="EMBL" id="RFA31794.1"/>
    </source>
</evidence>
<gene>
    <name evidence="7" type="ORF">CAL65_21385</name>
</gene>
<name>A0A3E0WFS1_9GAMM</name>
<evidence type="ECO:0000256" key="6">
    <source>
        <dbReference type="SAM" id="SignalP"/>
    </source>
</evidence>
<keyword evidence="6" id="KW-0732">Signal</keyword>